<organism evidence="1 2">
    <name type="scientific">Vermiconidia calcicola</name>
    <dbReference type="NCBI Taxonomy" id="1690605"/>
    <lineage>
        <taxon>Eukaryota</taxon>
        <taxon>Fungi</taxon>
        <taxon>Dikarya</taxon>
        <taxon>Ascomycota</taxon>
        <taxon>Pezizomycotina</taxon>
        <taxon>Dothideomycetes</taxon>
        <taxon>Dothideomycetidae</taxon>
        <taxon>Mycosphaerellales</taxon>
        <taxon>Extremaceae</taxon>
        <taxon>Vermiconidia</taxon>
    </lineage>
</organism>
<protein>
    <submittedName>
        <fullName evidence="1">Uncharacterized protein</fullName>
    </submittedName>
</protein>
<keyword evidence="2" id="KW-1185">Reference proteome</keyword>
<accession>A0AAV9QJP8</accession>
<sequence>MAHRVLKYDTHNKLFGHELRLRRNVHVLTLEPHQPEFTYHQLPLFLKGTCQQQVRTYASKFWGPVFNPDDEWIDGEWQIYTSHVQGDGDEKGDLLYHIPLWEGKKSLSYILPRCHSVTQERISKYEPISVTTQEKEAALEDIRLPGTAGLTRTTSTGSSLGSTG</sequence>
<dbReference type="AlphaFoldDB" id="A0AAV9QJP8"/>
<evidence type="ECO:0000313" key="2">
    <source>
        <dbReference type="Proteomes" id="UP001345827"/>
    </source>
</evidence>
<dbReference type="Proteomes" id="UP001345827">
    <property type="component" value="Unassembled WGS sequence"/>
</dbReference>
<name>A0AAV9QJP8_9PEZI</name>
<gene>
    <name evidence="1" type="ORF">LTR25_000398</name>
</gene>
<reference evidence="1 2" key="1">
    <citation type="submission" date="2023-06" db="EMBL/GenBank/DDBJ databases">
        <title>Black Yeasts Isolated from many extreme environments.</title>
        <authorList>
            <person name="Coleine C."/>
            <person name="Stajich J.E."/>
            <person name="Selbmann L."/>
        </authorList>
    </citation>
    <scope>NUCLEOTIDE SEQUENCE [LARGE SCALE GENOMIC DNA]</scope>
    <source>
        <strain evidence="1 2">CCFEE 5887</strain>
    </source>
</reference>
<proteinExistence type="predicted"/>
<comment type="caution">
    <text evidence="1">The sequence shown here is derived from an EMBL/GenBank/DDBJ whole genome shotgun (WGS) entry which is preliminary data.</text>
</comment>
<dbReference type="EMBL" id="JAXLQG010000001">
    <property type="protein sequence ID" value="KAK5545391.1"/>
    <property type="molecule type" value="Genomic_DNA"/>
</dbReference>
<evidence type="ECO:0000313" key="1">
    <source>
        <dbReference type="EMBL" id="KAK5545391.1"/>
    </source>
</evidence>